<dbReference type="InterPro" id="IPR043519">
    <property type="entry name" value="NT_sf"/>
</dbReference>
<dbReference type="OrthoDB" id="9795766at2"/>
<dbReference type="RefSeq" id="WP_131155879.1">
    <property type="nucleotide sequence ID" value="NZ_CP036402.1"/>
</dbReference>
<dbReference type="InterPro" id="IPR002934">
    <property type="entry name" value="Polymerase_NTP_transf_dom"/>
</dbReference>
<dbReference type="CDD" id="cd05403">
    <property type="entry name" value="NT_KNTase_like"/>
    <property type="match status" value="1"/>
</dbReference>
<dbReference type="EMBL" id="CP036402">
    <property type="protein sequence ID" value="QBI20886.1"/>
    <property type="molecule type" value="Genomic_DNA"/>
</dbReference>
<dbReference type="Pfam" id="PF01909">
    <property type="entry name" value="NTP_transf_2"/>
    <property type="match status" value="1"/>
</dbReference>
<evidence type="ECO:0000256" key="1">
    <source>
        <dbReference type="SAM" id="MobiDB-lite"/>
    </source>
</evidence>
<protein>
    <submittedName>
        <fullName evidence="3">Nucleotidyltransferase domain-containing protein</fullName>
    </submittedName>
</protein>
<proteinExistence type="predicted"/>
<dbReference type="KEGG" id="erz:ER308_15770"/>
<organism evidence="3 4">
    <name type="scientific">Egibacter rhizosphaerae</name>
    <dbReference type="NCBI Taxonomy" id="1670831"/>
    <lineage>
        <taxon>Bacteria</taxon>
        <taxon>Bacillati</taxon>
        <taxon>Actinomycetota</taxon>
        <taxon>Nitriliruptoria</taxon>
        <taxon>Egibacterales</taxon>
        <taxon>Egibacteraceae</taxon>
        <taxon>Egibacter</taxon>
    </lineage>
</organism>
<keyword evidence="3" id="KW-0808">Transferase</keyword>
<sequence length="125" mass="13562">MSPSPDEVVRARRRSQEERVEVARAFAARLPAELDVRGVAVIGSTARGDFHDESDIDVVVLAERLPDGAAARQQAVGSPSPDGVEAVVWTVEEWMARQRTGDLAATEAQDSGIWVRRSPPREAMG</sequence>
<dbReference type="AlphaFoldDB" id="A0A411YIH1"/>
<accession>A0A411YIH1</accession>
<feature type="region of interest" description="Disordered" evidence="1">
    <location>
        <begin position="100"/>
        <end position="125"/>
    </location>
</feature>
<reference evidence="3 4" key="1">
    <citation type="submission" date="2019-01" db="EMBL/GenBank/DDBJ databases">
        <title>Egibacter rhizosphaerae EGI 80759T.</title>
        <authorList>
            <person name="Chen D.-D."/>
            <person name="Tian Y."/>
            <person name="Jiao J.-Y."/>
            <person name="Zhang X.-T."/>
            <person name="Zhang Y.-G."/>
            <person name="Zhang Y."/>
            <person name="Xiao M."/>
            <person name="Shu W.-S."/>
            <person name="Li W.-J."/>
        </authorList>
    </citation>
    <scope>NUCLEOTIDE SEQUENCE [LARGE SCALE GENOMIC DNA]</scope>
    <source>
        <strain evidence="3 4">EGI 80759</strain>
    </source>
</reference>
<evidence type="ECO:0000313" key="4">
    <source>
        <dbReference type="Proteomes" id="UP000291469"/>
    </source>
</evidence>
<feature type="domain" description="Polymerase nucleotidyl transferase" evidence="2">
    <location>
        <begin position="31"/>
        <end position="65"/>
    </location>
</feature>
<keyword evidence="4" id="KW-1185">Reference proteome</keyword>
<dbReference type="Proteomes" id="UP000291469">
    <property type="component" value="Chromosome"/>
</dbReference>
<dbReference type="GO" id="GO:0016779">
    <property type="term" value="F:nucleotidyltransferase activity"/>
    <property type="evidence" value="ECO:0007669"/>
    <property type="project" value="InterPro"/>
</dbReference>
<dbReference type="SUPFAM" id="SSF81301">
    <property type="entry name" value="Nucleotidyltransferase"/>
    <property type="match status" value="1"/>
</dbReference>
<evidence type="ECO:0000259" key="2">
    <source>
        <dbReference type="Pfam" id="PF01909"/>
    </source>
</evidence>
<gene>
    <name evidence="3" type="ORF">ER308_15770</name>
</gene>
<dbReference type="Gene3D" id="3.30.460.10">
    <property type="entry name" value="Beta Polymerase, domain 2"/>
    <property type="match status" value="1"/>
</dbReference>
<evidence type="ECO:0000313" key="3">
    <source>
        <dbReference type="EMBL" id="QBI20886.1"/>
    </source>
</evidence>
<name>A0A411YIH1_9ACTN</name>